<gene>
    <name evidence="3" type="ORF">S03H2_33723</name>
</gene>
<dbReference type="PANTHER" id="PTHR21240:SF28">
    <property type="entry name" value="ISO-OROTATE DECARBOXYLASE (EUROFUNG)"/>
    <property type="match status" value="1"/>
</dbReference>
<dbReference type="GO" id="GO:0005737">
    <property type="term" value="C:cytoplasm"/>
    <property type="evidence" value="ECO:0007669"/>
    <property type="project" value="TreeGrafter"/>
</dbReference>
<accession>X1HY06</accession>
<feature type="domain" description="Amidohydrolase-related" evidence="2">
    <location>
        <begin position="14"/>
        <end position="172"/>
    </location>
</feature>
<reference evidence="3" key="1">
    <citation type="journal article" date="2014" name="Front. Microbiol.">
        <title>High frequency of phylogenetically diverse reductive dehalogenase-homologous genes in deep subseafloor sedimentary metagenomes.</title>
        <authorList>
            <person name="Kawai M."/>
            <person name="Futagami T."/>
            <person name="Toyoda A."/>
            <person name="Takaki Y."/>
            <person name="Nishi S."/>
            <person name="Hori S."/>
            <person name="Arai W."/>
            <person name="Tsubouchi T."/>
            <person name="Morono Y."/>
            <person name="Uchiyama I."/>
            <person name="Ito T."/>
            <person name="Fujiyama A."/>
            <person name="Inagaki F."/>
            <person name="Takami H."/>
        </authorList>
    </citation>
    <scope>NUCLEOTIDE SEQUENCE</scope>
    <source>
        <strain evidence="3">Expedition CK06-06</strain>
    </source>
</reference>
<comment type="caution">
    <text evidence="3">The sequence shown here is derived from an EMBL/GenBank/DDBJ whole genome shotgun (WGS) entry which is preliminary data.</text>
</comment>
<dbReference type="GO" id="GO:0016787">
    <property type="term" value="F:hydrolase activity"/>
    <property type="evidence" value="ECO:0007669"/>
    <property type="project" value="InterPro"/>
</dbReference>
<dbReference type="InterPro" id="IPR032465">
    <property type="entry name" value="ACMSD"/>
</dbReference>
<dbReference type="GO" id="GO:0019748">
    <property type="term" value="P:secondary metabolic process"/>
    <property type="evidence" value="ECO:0007669"/>
    <property type="project" value="TreeGrafter"/>
</dbReference>
<name>X1HY06_9ZZZZ</name>
<feature type="non-terminal residue" evidence="3">
    <location>
        <position position="1"/>
    </location>
</feature>
<keyword evidence="1" id="KW-0456">Lyase</keyword>
<dbReference type="GO" id="GO:0016831">
    <property type="term" value="F:carboxy-lyase activity"/>
    <property type="evidence" value="ECO:0007669"/>
    <property type="project" value="InterPro"/>
</dbReference>
<dbReference type="Pfam" id="PF04909">
    <property type="entry name" value="Amidohydro_2"/>
    <property type="match status" value="1"/>
</dbReference>
<proteinExistence type="predicted"/>
<organism evidence="3">
    <name type="scientific">marine sediment metagenome</name>
    <dbReference type="NCBI Taxonomy" id="412755"/>
    <lineage>
        <taxon>unclassified sequences</taxon>
        <taxon>metagenomes</taxon>
        <taxon>ecological metagenomes</taxon>
    </lineage>
</organism>
<dbReference type="PANTHER" id="PTHR21240">
    <property type="entry name" value="2-AMINO-3-CARBOXYLMUCONATE-6-SEMIALDEHYDE DECARBOXYLASE"/>
    <property type="match status" value="1"/>
</dbReference>
<dbReference type="EMBL" id="BARU01020544">
    <property type="protein sequence ID" value="GAH50178.1"/>
    <property type="molecule type" value="Genomic_DNA"/>
</dbReference>
<dbReference type="Gene3D" id="3.20.20.140">
    <property type="entry name" value="Metal-dependent hydrolases"/>
    <property type="match status" value="1"/>
</dbReference>
<protein>
    <recommendedName>
        <fullName evidence="2">Amidohydrolase-related domain-containing protein</fullName>
    </recommendedName>
</protein>
<sequence>VYCETALDDPILFPIYRRCEELAREHGIPLDIHTGSTSYPWTYLEKQDPALLWHVLEKFPELKIKVDHAGSGGTWDKALQLARVWPNVYLDFTALDCADPPFKIMEFLQHAKWAGVLDRCLWGTDYPIFDRDNLDMYRKFPAESEKLGREPVLTDEDIRAFLGGNAEKYLGLK</sequence>
<evidence type="ECO:0000256" key="1">
    <source>
        <dbReference type="ARBA" id="ARBA00023239"/>
    </source>
</evidence>
<dbReference type="InterPro" id="IPR006680">
    <property type="entry name" value="Amidohydro-rel"/>
</dbReference>
<dbReference type="InterPro" id="IPR032466">
    <property type="entry name" value="Metal_Hydrolase"/>
</dbReference>
<dbReference type="SUPFAM" id="SSF51556">
    <property type="entry name" value="Metallo-dependent hydrolases"/>
    <property type="match status" value="1"/>
</dbReference>
<dbReference type="AlphaFoldDB" id="X1HY06"/>
<evidence type="ECO:0000313" key="3">
    <source>
        <dbReference type="EMBL" id="GAH50178.1"/>
    </source>
</evidence>
<evidence type="ECO:0000259" key="2">
    <source>
        <dbReference type="Pfam" id="PF04909"/>
    </source>
</evidence>